<organism evidence="2 3">
    <name type="scientific">Listeria phage vB_Liva_VAfA18</name>
    <dbReference type="NCBI Taxonomy" id="2712945"/>
    <lineage>
        <taxon>Viruses</taxon>
        <taxon>Duplodnaviria</taxon>
        <taxon>Heunggongvirae</taxon>
        <taxon>Uroviricota</taxon>
        <taxon>Caudoviricetes</taxon>
        <taxon>Herelleviridae</taxon>
        <taxon>Jasinskavirinae</taxon>
        <taxon>Pecentumvirus</taxon>
        <taxon>Pecentumvirus list36</taxon>
    </lineage>
</organism>
<reference evidence="2" key="1">
    <citation type="submission" date="2020-01" db="EMBL/GenBank/DDBJ databases">
        <title>Comparative genomic and phylogenetic analyses of the P100virus genus of Listeria bacteriophages and report of two new members.</title>
        <authorList>
            <person name="Blanco Fernandez M.D."/>
            <person name="Barrios M.E."/>
            <person name="Mbayed V.A."/>
            <person name="Klumpp J."/>
        </authorList>
    </citation>
    <scope>NUCLEOTIDE SEQUENCE</scope>
</reference>
<keyword evidence="1" id="KW-0175">Coiled coil</keyword>
<feature type="coiled-coil region" evidence="1">
    <location>
        <begin position="39"/>
        <end position="114"/>
    </location>
</feature>
<evidence type="ECO:0000313" key="3">
    <source>
        <dbReference type="Proteomes" id="UP000609966"/>
    </source>
</evidence>
<dbReference type="EMBL" id="MN939540">
    <property type="protein sequence ID" value="QIG60972.1"/>
    <property type="molecule type" value="Genomic_DNA"/>
</dbReference>
<accession>A0A858E9N5</accession>
<gene>
    <name evidence="2" type="ORF">vBLivaVAfA18_048</name>
</gene>
<name>A0A858E9N5_9CAUD</name>
<proteinExistence type="predicted"/>
<evidence type="ECO:0000313" key="2">
    <source>
        <dbReference type="EMBL" id="QIG60972.1"/>
    </source>
</evidence>
<evidence type="ECO:0000256" key="1">
    <source>
        <dbReference type="SAM" id="Coils"/>
    </source>
</evidence>
<sequence>MRMKFLEVISSKRKNSKLKEKEQKEIPYKNLKEYIVDAYEEQKKDKEAIKNMTTELEEVTSKLGKSVGEKSALEVILGEKERQLRELQRVVGQMEEKEKEIETLKEDNTRLKGEACVLLKREESARSNLERTVKNEVYEENRRLHEELVAVIKDFVGNHKGNLAKKDLVAFLDDLSLKEDTK</sequence>
<protein>
    <submittedName>
        <fullName evidence="2">Uncharacterized protein</fullName>
    </submittedName>
</protein>
<dbReference type="Proteomes" id="UP000609966">
    <property type="component" value="Segment"/>
</dbReference>